<accession>A0A0C9WUN8</accession>
<feature type="region of interest" description="Disordered" evidence="1">
    <location>
        <begin position="1"/>
        <end position="101"/>
    </location>
</feature>
<dbReference type="AlphaFoldDB" id="A0A0C9WUN8"/>
<sequence>MLNQLDHSSLVMGRRQTPTPDLASSTTNNLSPPTTTTIDNNPSTTPPRHHHRQWPLPAVTITAQHHHATSPTMPNERTPAAHTNDTTTPRHQSQHTDEPLTAQSRVAVMMWHINGTHWTCMSDSGDAHRRHRPQQPPPRQQRTMAGT</sequence>
<organism evidence="2 3">
    <name type="scientific">Laccaria amethystina LaAM-08-1</name>
    <dbReference type="NCBI Taxonomy" id="1095629"/>
    <lineage>
        <taxon>Eukaryota</taxon>
        <taxon>Fungi</taxon>
        <taxon>Dikarya</taxon>
        <taxon>Basidiomycota</taxon>
        <taxon>Agaricomycotina</taxon>
        <taxon>Agaricomycetes</taxon>
        <taxon>Agaricomycetidae</taxon>
        <taxon>Agaricales</taxon>
        <taxon>Agaricineae</taxon>
        <taxon>Hydnangiaceae</taxon>
        <taxon>Laccaria</taxon>
    </lineage>
</organism>
<evidence type="ECO:0000313" key="2">
    <source>
        <dbReference type="EMBL" id="KIJ95985.1"/>
    </source>
</evidence>
<feature type="compositionally biased region" description="Polar residues" evidence="1">
    <location>
        <begin position="69"/>
        <end position="91"/>
    </location>
</feature>
<reference evidence="3" key="2">
    <citation type="submission" date="2015-01" db="EMBL/GenBank/DDBJ databases">
        <title>Evolutionary Origins and Diversification of the Mycorrhizal Mutualists.</title>
        <authorList>
            <consortium name="DOE Joint Genome Institute"/>
            <consortium name="Mycorrhizal Genomics Consortium"/>
            <person name="Kohler A."/>
            <person name="Kuo A."/>
            <person name="Nagy L.G."/>
            <person name="Floudas D."/>
            <person name="Copeland A."/>
            <person name="Barry K.W."/>
            <person name="Cichocki N."/>
            <person name="Veneault-Fourrey C."/>
            <person name="LaButti K."/>
            <person name="Lindquist E.A."/>
            <person name="Lipzen A."/>
            <person name="Lundell T."/>
            <person name="Morin E."/>
            <person name="Murat C."/>
            <person name="Riley R."/>
            <person name="Ohm R."/>
            <person name="Sun H."/>
            <person name="Tunlid A."/>
            <person name="Henrissat B."/>
            <person name="Grigoriev I.V."/>
            <person name="Hibbett D.S."/>
            <person name="Martin F."/>
        </authorList>
    </citation>
    <scope>NUCLEOTIDE SEQUENCE [LARGE SCALE GENOMIC DNA]</scope>
    <source>
        <strain evidence="3">LaAM-08-1</strain>
    </source>
</reference>
<dbReference type="Proteomes" id="UP000054477">
    <property type="component" value="Unassembled WGS sequence"/>
</dbReference>
<name>A0A0C9WUN8_9AGAR</name>
<dbReference type="HOGENOM" id="CLU_1768383_0_0_1"/>
<gene>
    <name evidence="2" type="ORF">K443DRAFT_10973</name>
</gene>
<keyword evidence="3" id="KW-1185">Reference proteome</keyword>
<evidence type="ECO:0000313" key="3">
    <source>
        <dbReference type="Proteomes" id="UP000054477"/>
    </source>
</evidence>
<reference evidence="2 3" key="1">
    <citation type="submission" date="2014-04" db="EMBL/GenBank/DDBJ databases">
        <authorList>
            <consortium name="DOE Joint Genome Institute"/>
            <person name="Kuo A."/>
            <person name="Kohler A."/>
            <person name="Nagy L.G."/>
            <person name="Floudas D."/>
            <person name="Copeland A."/>
            <person name="Barry K.W."/>
            <person name="Cichocki N."/>
            <person name="Veneault-Fourrey C."/>
            <person name="LaButti K."/>
            <person name="Lindquist E.A."/>
            <person name="Lipzen A."/>
            <person name="Lundell T."/>
            <person name="Morin E."/>
            <person name="Murat C."/>
            <person name="Sun H."/>
            <person name="Tunlid A."/>
            <person name="Henrissat B."/>
            <person name="Grigoriev I.V."/>
            <person name="Hibbett D.S."/>
            <person name="Martin F."/>
            <person name="Nordberg H.P."/>
            <person name="Cantor M.N."/>
            <person name="Hua S.X."/>
        </authorList>
    </citation>
    <scope>NUCLEOTIDE SEQUENCE [LARGE SCALE GENOMIC DNA]</scope>
    <source>
        <strain evidence="2 3">LaAM-08-1</strain>
    </source>
</reference>
<feature type="region of interest" description="Disordered" evidence="1">
    <location>
        <begin position="122"/>
        <end position="147"/>
    </location>
</feature>
<proteinExistence type="predicted"/>
<dbReference type="EMBL" id="KN838736">
    <property type="protein sequence ID" value="KIJ95985.1"/>
    <property type="molecule type" value="Genomic_DNA"/>
</dbReference>
<feature type="compositionally biased region" description="Low complexity" evidence="1">
    <location>
        <begin position="24"/>
        <end position="43"/>
    </location>
</feature>
<protein>
    <submittedName>
        <fullName evidence="2">Uncharacterized protein</fullName>
    </submittedName>
</protein>
<evidence type="ECO:0000256" key="1">
    <source>
        <dbReference type="SAM" id="MobiDB-lite"/>
    </source>
</evidence>